<evidence type="ECO:0008006" key="4">
    <source>
        <dbReference type="Google" id="ProtNLM"/>
    </source>
</evidence>
<name>A0A433RW64_9BACL</name>
<keyword evidence="1" id="KW-0472">Membrane</keyword>
<dbReference type="OrthoDB" id="2987886at2"/>
<feature type="transmembrane region" description="Helical" evidence="1">
    <location>
        <begin position="279"/>
        <end position="301"/>
    </location>
</feature>
<feature type="transmembrane region" description="Helical" evidence="1">
    <location>
        <begin position="60"/>
        <end position="90"/>
    </location>
</feature>
<reference evidence="2 3" key="1">
    <citation type="submission" date="2014-11" db="EMBL/GenBank/DDBJ databases">
        <title>Genome sequence and analysis of novel Kurthia sp.</title>
        <authorList>
            <person name="Lawson J.N."/>
            <person name="Gonzalez J.E."/>
            <person name="Rinauldi L."/>
            <person name="Xuan Z."/>
            <person name="Firman A."/>
            <person name="Shaddox L."/>
            <person name="Trudeau A."/>
            <person name="Shah S."/>
            <person name="Reiman D."/>
        </authorList>
    </citation>
    <scope>NUCLEOTIDE SEQUENCE [LARGE SCALE GENOMIC DNA]</scope>
    <source>
        <strain evidence="2 3">3B1D</strain>
    </source>
</reference>
<evidence type="ECO:0000313" key="2">
    <source>
        <dbReference type="EMBL" id="RUS57514.1"/>
    </source>
</evidence>
<dbReference type="PANTHER" id="PTHR41324">
    <property type="entry name" value="MEMBRANE PROTEIN-RELATED"/>
    <property type="match status" value="1"/>
</dbReference>
<sequence length="317" mass="35232">MPENRTRRLTHGAMMVAIFTVLLAVSTYIPLTSILITWVLPLPIAWYSAKYNMSSSVAVTIAGIMLSFIVGGGFLALPVAFMYAVIGLVLGTMLRLKKNKATIFLATSGAILATFAIVYFAFVKILNINIIQQTLDLSMQSFDTSRKMMEASNVPADQLASFEKQLELMEKTATYLVPSLLVFAVLGIAFIILAVNLPLLKRLKLEVPKFKPFRYMQLPRSILWYYFIVLIISLFVRPEEGTYLYVAILNLSSILTMLLALQGLSLIHFFILEKGMPKGVVVIATIIALPFLQFVSLIGLVDLGFNIRGFITGETKK</sequence>
<comment type="caution">
    <text evidence="2">The sequence shown here is derived from an EMBL/GenBank/DDBJ whole genome shotgun (WGS) entry which is preliminary data.</text>
</comment>
<evidence type="ECO:0000313" key="3">
    <source>
        <dbReference type="Proteomes" id="UP000288623"/>
    </source>
</evidence>
<dbReference type="Proteomes" id="UP000288623">
    <property type="component" value="Unassembled WGS sequence"/>
</dbReference>
<feature type="transmembrane region" description="Helical" evidence="1">
    <location>
        <begin position="221"/>
        <end position="237"/>
    </location>
</feature>
<feature type="transmembrane region" description="Helical" evidence="1">
    <location>
        <begin position="175"/>
        <end position="200"/>
    </location>
</feature>
<accession>A0A433RW64</accession>
<gene>
    <name evidence="2" type="ORF">QI30_05530</name>
</gene>
<dbReference type="Pfam" id="PF09991">
    <property type="entry name" value="DUF2232"/>
    <property type="match status" value="1"/>
</dbReference>
<proteinExistence type="predicted"/>
<feature type="transmembrane region" description="Helical" evidence="1">
    <location>
        <begin position="243"/>
        <end position="272"/>
    </location>
</feature>
<keyword evidence="1" id="KW-1133">Transmembrane helix</keyword>
<dbReference type="PANTHER" id="PTHR41324:SF1">
    <property type="entry name" value="DUF2232 DOMAIN-CONTAINING PROTEIN"/>
    <property type="match status" value="1"/>
</dbReference>
<feature type="transmembrane region" description="Helical" evidence="1">
    <location>
        <begin position="102"/>
        <end position="122"/>
    </location>
</feature>
<feature type="transmembrane region" description="Helical" evidence="1">
    <location>
        <begin position="12"/>
        <end position="40"/>
    </location>
</feature>
<keyword evidence="3" id="KW-1185">Reference proteome</keyword>
<evidence type="ECO:0000256" key="1">
    <source>
        <dbReference type="SAM" id="Phobius"/>
    </source>
</evidence>
<dbReference type="InterPro" id="IPR018710">
    <property type="entry name" value="DUF2232"/>
</dbReference>
<protein>
    <recommendedName>
        <fullName evidence="4">DUF2232 domain-containing protein</fullName>
    </recommendedName>
</protein>
<keyword evidence="1" id="KW-0812">Transmembrane</keyword>
<dbReference type="EMBL" id="JTFC01000022">
    <property type="protein sequence ID" value="RUS57514.1"/>
    <property type="molecule type" value="Genomic_DNA"/>
</dbReference>
<dbReference type="RefSeq" id="WP_126989942.1">
    <property type="nucleotide sequence ID" value="NZ_JTFC01000022.1"/>
</dbReference>
<dbReference type="AlphaFoldDB" id="A0A433RW64"/>
<organism evidence="2 3">
    <name type="scientific">Candidatus Kurthia intestinigallinarum</name>
    <dbReference type="NCBI Taxonomy" id="1562256"/>
    <lineage>
        <taxon>Bacteria</taxon>
        <taxon>Bacillati</taxon>
        <taxon>Bacillota</taxon>
        <taxon>Bacilli</taxon>
        <taxon>Bacillales</taxon>
        <taxon>Caryophanaceae</taxon>
        <taxon>Kurthia</taxon>
    </lineage>
</organism>